<name>A0A6A1WRN4_9ROSI</name>
<protein>
    <recommendedName>
        <fullName evidence="8">TF-B3 domain-containing protein</fullName>
    </recommendedName>
</protein>
<evidence type="ECO:0000313" key="7">
    <source>
        <dbReference type="Proteomes" id="UP000516437"/>
    </source>
</evidence>
<keyword evidence="7" id="KW-1185">Reference proteome</keyword>
<evidence type="ECO:0008006" key="8">
    <source>
        <dbReference type="Google" id="ProtNLM"/>
    </source>
</evidence>
<sequence>MEKRKGNGIHFEGMQVLLMEPNLEESNISVKRWKLGSHITNILSSPWNEVAKRNSLKSKDIVQLGSFRANQRLWLALVKLGS</sequence>
<comment type="caution">
    <text evidence="6">The sequence shown here is derived from an EMBL/GenBank/DDBJ whole genome shotgun (WGS) entry which is preliminary data.</text>
</comment>
<evidence type="ECO:0000256" key="3">
    <source>
        <dbReference type="ARBA" id="ARBA00023125"/>
    </source>
</evidence>
<dbReference type="GO" id="GO:0005634">
    <property type="term" value="C:nucleus"/>
    <property type="evidence" value="ECO:0007669"/>
    <property type="project" value="UniProtKB-SubCell"/>
</dbReference>
<gene>
    <name evidence="6" type="ORF">CJ030_MR1G013802</name>
</gene>
<accession>A0A6A1WRN4</accession>
<dbReference type="InterPro" id="IPR005508">
    <property type="entry name" value="At2g31720-like"/>
</dbReference>
<evidence type="ECO:0000256" key="2">
    <source>
        <dbReference type="ARBA" id="ARBA00023015"/>
    </source>
</evidence>
<dbReference type="Proteomes" id="UP000516437">
    <property type="component" value="Chromosome 1"/>
</dbReference>
<dbReference type="InterPro" id="IPR015300">
    <property type="entry name" value="DNA-bd_pseudobarrel_sf"/>
</dbReference>
<keyword evidence="5" id="KW-0539">Nucleus</keyword>
<dbReference type="PANTHER" id="PTHR31541:SF25">
    <property type="entry name" value="GAMMA-GLIADIN B"/>
    <property type="match status" value="1"/>
</dbReference>
<comment type="subcellular location">
    <subcellularLocation>
        <location evidence="1">Nucleus</location>
    </subcellularLocation>
</comment>
<evidence type="ECO:0000256" key="4">
    <source>
        <dbReference type="ARBA" id="ARBA00023163"/>
    </source>
</evidence>
<dbReference type="AlphaFoldDB" id="A0A6A1WRN4"/>
<dbReference type="Gene3D" id="2.40.330.10">
    <property type="entry name" value="DNA-binding pseudobarrel domain"/>
    <property type="match status" value="1"/>
</dbReference>
<keyword evidence="3" id="KW-0238">DNA-binding</keyword>
<evidence type="ECO:0000256" key="1">
    <source>
        <dbReference type="ARBA" id="ARBA00004123"/>
    </source>
</evidence>
<keyword evidence="4" id="KW-0804">Transcription</keyword>
<evidence type="ECO:0000256" key="5">
    <source>
        <dbReference type="ARBA" id="ARBA00023242"/>
    </source>
</evidence>
<organism evidence="6 7">
    <name type="scientific">Morella rubra</name>
    <name type="common">Chinese bayberry</name>
    <dbReference type="NCBI Taxonomy" id="262757"/>
    <lineage>
        <taxon>Eukaryota</taxon>
        <taxon>Viridiplantae</taxon>
        <taxon>Streptophyta</taxon>
        <taxon>Embryophyta</taxon>
        <taxon>Tracheophyta</taxon>
        <taxon>Spermatophyta</taxon>
        <taxon>Magnoliopsida</taxon>
        <taxon>eudicotyledons</taxon>
        <taxon>Gunneridae</taxon>
        <taxon>Pentapetalae</taxon>
        <taxon>rosids</taxon>
        <taxon>fabids</taxon>
        <taxon>Fagales</taxon>
        <taxon>Myricaceae</taxon>
        <taxon>Morella</taxon>
    </lineage>
</organism>
<dbReference type="EMBL" id="RXIC02000019">
    <property type="protein sequence ID" value="KAB1227922.1"/>
    <property type="molecule type" value="Genomic_DNA"/>
</dbReference>
<proteinExistence type="predicted"/>
<evidence type="ECO:0000313" key="6">
    <source>
        <dbReference type="EMBL" id="KAB1227922.1"/>
    </source>
</evidence>
<dbReference type="SUPFAM" id="SSF101936">
    <property type="entry name" value="DNA-binding pseudobarrel domain"/>
    <property type="match status" value="1"/>
</dbReference>
<dbReference type="PANTHER" id="PTHR31541">
    <property type="entry name" value="B3 DOMAIN PLANT PROTEIN-RELATED"/>
    <property type="match status" value="1"/>
</dbReference>
<keyword evidence="2" id="KW-0805">Transcription regulation</keyword>
<reference evidence="6 7" key="1">
    <citation type="journal article" date="2019" name="Plant Biotechnol. J.">
        <title>The red bayberry genome and genetic basis of sex determination.</title>
        <authorList>
            <person name="Jia H.M."/>
            <person name="Jia H.J."/>
            <person name="Cai Q.L."/>
            <person name="Wang Y."/>
            <person name="Zhao H.B."/>
            <person name="Yang W.F."/>
            <person name="Wang G.Y."/>
            <person name="Li Y.H."/>
            <person name="Zhan D.L."/>
            <person name="Shen Y.T."/>
            <person name="Niu Q.F."/>
            <person name="Chang L."/>
            <person name="Qiu J."/>
            <person name="Zhao L."/>
            <person name="Xie H.B."/>
            <person name="Fu W.Y."/>
            <person name="Jin J."/>
            <person name="Li X.W."/>
            <person name="Jiao Y."/>
            <person name="Zhou C.C."/>
            <person name="Tu T."/>
            <person name="Chai C.Y."/>
            <person name="Gao J.L."/>
            <person name="Fan L.J."/>
            <person name="van de Weg E."/>
            <person name="Wang J.Y."/>
            <person name="Gao Z.S."/>
        </authorList>
    </citation>
    <scope>NUCLEOTIDE SEQUENCE [LARGE SCALE GENOMIC DNA]</scope>
    <source>
        <tissue evidence="6">Leaves</tissue>
    </source>
</reference>
<dbReference type="OrthoDB" id="1935604at2759"/>
<dbReference type="GO" id="GO:0003677">
    <property type="term" value="F:DNA binding"/>
    <property type="evidence" value="ECO:0007669"/>
    <property type="project" value="UniProtKB-KW"/>
</dbReference>